<reference evidence="2 3" key="1">
    <citation type="submission" date="2022-03" db="EMBL/GenBank/DDBJ databases">
        <title>Complete genome analysis of Roseomonas KG 17.1 : a prolific producer of plant growth promoters.</title>
        <authorList>
            <person name="Saadouli I."/>
            <person name="Najjari A."/>
            <person name="Mosbah A."/>
            <person name="Ouzari H.I."/>
        </authorList>
    </citation>
    <scope>NUCLEOTIDE SEQUENCE [LARGE SCALE GENOMIC DNA]</scope>
    <source>
        <strain evidence="2 3">KG17-1</strain>
    </source>
</reference>
<protein>
    <submittedName>
        <fullName evidence="2">Uncharacterized protein</fullName>
    </submittedName>
</protein>
<sequence>MAIEFASGTSSVGPSPSVIAGLTEAVLQCSRLREATVLTELAARMLNEAIERLEERDALPLNSHPDRSQHAMAEALGLWRAAWTLCSTHLADRAGMLGALQTIDQAGASLAGGEAGSIPRLAVAASALRRFGQGLRTQLDRAAEAVERLGHPAGILPDPDLSHEAARLRALQRGQNCEGRVPGSALLLPDEAMTQESCEVEPPRNWPVPTRNTPPMAVTWR</sequence>
<keyword evidence="3" id="KW-1185">Reference proteome</keyword>
<organism evidence="2 3">
    <name type="scientific">Teichococcus vastitatis</name>
    <dbReference type="NCBI Taxonomy" id="2307076"/>
    <lineage>
        <taxon>Bacteria</taxon>
        <taxon>Pseudomonadati</taxon>
        <taxon>Pseudomonadota</taxon>
        <taxon>Alphaproteobacteria</taxon>
        <taxon>Acetobacterales</taxon>
        <taxon>Roseomonadaceae</taxon>
        <taxon>Roseomonas</taxon>
    </lineage>
</organism>
<evidence type="ECO:0000313" key="2">
    <source>
        <dbReference type="EMBL" id="MCI0753186.1"/>
    </source>
</evidence>
<dbReference type="Proteomes" id="UP001201985">
    <property type="component" value="Unassembled WGS sequence"/>
</dbReference>
<gene>
    <name evidence="2" type="ORF">MON41_05330</name>
</gene>
<name>A0ABS9W1L5_9PROT</name>
<feature type="region of interest" description="Disordered" evidence="1">
    <location>
        <begin position="198"/>
        <end position="221"/>
    </location>
</feature>
<accession>A0ABS9W1L5</accession>
<evidence type="ECO:0000313" key="3">
    <source>
        <dbReference type="Proteomes" id="UP001201985"/>
    </source>
</evidence>
<evidence type="ECO:0000256" key="1">
    <source>
        <dbReference type="SAM" id="MobiDB-lite"/>
    </source>
</evidence>
<comment type="caution">
    <text evidence="2">The sequence shown here is derived from an EMBL/GenBank/DDBJ whole genome shotgun (WGS) entry which is preliminary data.</text>
</comment>
<proteinExistence type="predicted"/>
<dbReference type="RefSeq" id="WP_241792607.1">
    <property type="nucleotide sequence ID" value="NZ_JALBUU010000004.1"/>
</dbReference>
<dbReference type="EMBL" id="JALBUU010000004">
    <property type="protein sequence ID" value="MCI0753186.1"/>
    <property type="molecule type" value="Genomic_DNA"/>
</dbReference>